<name>A0ABN5W8J5_9SPHN</name>
<sequence>MIVVEGQRLTREQVRAKANDFVRKLGVVQGDRSVARWVEGICPKVMGLSPDHGRIVTDRLRATIRTIGAPLAKTDCDTNLLVAFVSDGKDMVAIINDRRPSRMAQVEGPERRALLESDAPIRWWYTIGIGSGDGAMTGATPSPVTGGNSESGSSMLPDGVPMGGSFASSLIRTQAVRILSAATVVIDVHRAEGVSLNAAADYAAFVGLAEVRGKAQPPVPSVLNLFALQDRARNLTDWDRRFLIELYDLPLNRFGRSQRGHLVKALVDEDGTGPAD</sequence>
<gene>
    <name evidence="1" type="ORF">SBA_ch1_07690</name>
</gene>
<reference evidence="1" key="1">
    <citation type="submission" date="2018-07" db="EMBL/GenBank/DDBJ databases">
        <title>Complete genome sequence of Sphingomonas bisphenolicum strain AO1, a bisphenol A degradative bacterium isolated from Japanese farm field.</title>
        <authorList>
            <person name="Murakami M."/>
            <person name="Koh M."/>
            <person name="Koba S."/>
            <person name="Matsumura Y."/>
        </authorList>
    </citation>
    <scope>NUCLEOTIDE SEQUENCE</scope>
    <source>
        <strain evidence="1">AO1</strain>
    </source>
</reference>
<protein>
    <submittedName>
        <fullName evidence="1">Uncharacterized protein</fullName>
    </submittedName>
</protein>
<evidence type="ECO:0000313" key="1">
    <source>
        <dbReference type="EMBL" id="BBF68569.1"/>
    </source>
</evidence>
<keyword evidence="2" id="KW-1185">Reference proteome</keyword>
<evidence type="ECO:0000313" key="2">
    <source>
        <dbReference type="Proteomes" id="UP001059971"/>
    </source>
</evidence>
<proteinExistence type="predicted"/>
<organism evidence="1 2">
    <name type="scientific">Sphingomonas bisphenolicum</name>
    <dbReference type="NCBI Taxonomy" id="296544"/>
    <lineage>
        <taxon>Bacteria</taxon>
        <taxon>Pseudomonadati</taxon>
        <taxon>Pseudomonadota</taxon>
        <taxon>Alphaproteobacteria</taxon>
        <taxon>Sphingomonadales</taxon>
        <taxon>Sphingomonadaceae</taxon>
        <taxon>Sphingomonas</taxon>
    </lineage>
</organism>
<dbReference type="EMBL" id="AP018817">
    <property type="protein sequence ID" value="BBF68569.1"/>
    <property type="molecule type" value="Genomic_DNA"/>
</dbReference>
<accession>A0ABN5W8J5</accession>
<dbReference type="Proteomes" id="UP001059971">
    <property type="component" value="Chromosome 1"/>
</dbReference>